<dbReference type="PANTHER" id="PTHR43386:SF1">
    <property type="entry name" value="D,D-DIPEPTIDE TRANSPORT SYSTEM PERMEASE PROTEIN DDPC-RELATED"/>
    <property type="match status" value="1"/>
</dbReference>
<proteinExistence type="inferred from homology"/>
<dbReference type="EMBL" id="DRBC01000177">
    <property type="protein sequence ID" value="HDN84707.1"/>
    <property type="molecule type" value="Genomic_DNA"/>
</dbReference>
<feature type="transmembrane region" description="Helical" evidence="7">
    <location>
        <begin position="27"/>
        <end position="50"/>
    </location>
</feature>
<evidence type="ECO:0000256" key="5">
    <source>
        <dbReference type="ARBA" id="ARBA00022989"/>
    </source>
</evidence>
<evidence type="ECO:0000313" key="11">
    <source>
        <dbReference type="Proteomes" id="UP000267654"/>
    </source>
</evidence>
<dbReference type="AlphaFoldDB" id="A0A662DH86"/>
<comment type="similarity">
    <text evidence="7">Belongs to the binding-protein-dependent transport system permease family.</text>
</comment>
<dbReference type="GO" id="GO:0055085">
    <property type="term" value="P:transmembrane transport"/>
    <property type="evidence" value="ECO:0007669"/>
    <property type="project" value="InterPro"/>
</dbReference>
<keyword evidence="6 7" id="KW-0472">Membrane</keyword>
<dbReference type="PROSITE" id="PS50928">
    <property type="entry name" value="ABC_TM1"/>
    <property type="match status" value="1"/>
</dbReference>
<feature type="transmembrane region" description="Helical" evidence="7">
    <location>
        <begin position="136"/>
        <end position="162"/>
    </location>
</feature>
<evidence type="ECO:0000256" key="3">
    <source>
        <dbReference type="ARBA" id="ARBA00022475"/>
    </source>
</evidence>
<evidence type="ECO:0000256" key="2">
    <source>
        <dbReference type="ARBA" id="ARBA00022448"/>
    </source>
</evidence>
<dbReference type="Gene3D" id="1.10.3720.10">
    <property type="entry name" value="MetI-like"/>
    <property type="match status" value="1"/>
</dbReference>
<reference evidence="10 11" key="1">
    <citation type="submission" date="2018-06" db="EMBL/GenBank/DDBJ databases">
        <title>Extensive metabolic versatility and redundancy in microbially diverse, dynamic hydrothermal sediments.</title>
        <authorList>
            <person name="Dombrowski N."/>
            <person name="Teske A."/>
            <person name="Baker B.J."/>
        </authorList>
    </citation>
    <scope>NUCLEOTIDE SEQUENCE [LARGE SCALE GENOMIC DNA]</scope>
    <source>
        <strain evidence="10">B19_G9</strain>
    </source>
</reference>
<evidence type="ECO:0000256" key="1">
    <source>
        <dbReference type="ARBA" id="ARBA00004651"/>
    </source>
</evidence>
<evidence type="ECO:0000256" key="4">
    <source>
        <dbReference type="ARBA" id="ARBA00022692"/>
    </source>
</evidence>
<name>A0A662DH86_UNCAE</name>
<keyword evidence="4 7" id="KW-0812">Transmembrane</keyword>
<dbReference type="Pfam" id="PF12911">
    <property type="entry name" value="OppC_N"/>
    <property type="match status" value="1"/>
</dbReference>
<keyword evidence="2 7" id="KW-0813">Transport</keyword>
<dbReference type="EMBL" id="QMQB01000008">
    <property type="protein sequence ID" value="RLE15140.1"/>
    <property type="molecule type" value="Genomic_DNA"/>
</dbReference>
<evidence type="ECO:0000256" key="7">
    <source>
        <dbReference type="RuleBase" id="RU363032"/>
    </source>
</evidence>
<feature type="domain" description="ABC transmembrane type-1" evidence="8">
    <location>
        <begin position="88"/>
        <end position="278"/>
    </location>
</feature>
<comment type="subcellular location">
    <subcellularLocation>
        <location evidence="1 7">Cell membrane</location>
        <topology evidence="1 7">Multi-pass membrane protein</topology>
    </subcellularLocation>
</comment>
<dbReference type="InterPro" id="IPR050366">
    <property type="entry name" value="BP-dependent_transpt_permease"/>
</dbReference>
<comment type="caution">
    <text evidence="10">The sequence shown here is derived from an EMBL/GenBank/DDBJ whole genome shotgun (WGS) entry which is preliminary data.</text>
</comment>
<dbReference type="InterPro" id="IPR035906">
    <property type="entry name" value="MetI-like_sf"/>
</dbReference>
<dbReference type="InterPro" id="IPR025966">
    <property type="entry name" value="OppC_N"/>
</dbReference>
<dbReference type="SUPFAM" id="SSF161098">
    <property type="entry name" value="MetI-like"/>
    <property type="match status" value="1"/>
</dbReference>
<dbReference type="InterPro" id="IPR000515">
    <property type="entry name" value="MetI-like"/>
</dbReference>
<dbReference type="Proteomes" id="UP000885660">
    <property type="component" value="Unassembled WGS sequence"/>
</dbReference>
<dbReference type="Pfam" id="PF00528">
    <property type="entry name" value="BPD_transp_1"/>
    <property type="match status" value="1"/>
</dbReference>
<protein>
    <submittedName>
        <fullName evidence="10">ABC transporter permease</fullName>
    </submittedName>
</protein>
<evidence type="ECO:0000256" key="6">
    <source>
        <dbReference type="ARBA" id="ARBA00023136"/>
    </source>
</evidence>
<organism evidence="10 11">
    <name type="scientific">Aerophobetes bacterium</name>
    <dbReference type="NCBI Taxonomy" id="2030807"/>
    <lineage>
        <taxon>Bacteria</taxon>
        <taxon>Candidatus Aerophobota</taxon>
    </lineage>
</organism>
<evidence type="ECO:0000313" key="10">
    <source>
        <dbReference type="EMBL" id="RLE15140.1"/>
    </source>
</evidence>
<evidence type="ECO:0000313" key="9">
    <source>
        <dbReference type="EMBL" id="HDN84707.1"/>
    </source>
</evidence>
<feature type="transmembrane region" description="Helical" evidence="7">
    <location>
        <begin position="256"/>
        <end position="277"/>
    </location>
</feature>
<dbReference type="GO" id="GO:0005886">
    <property type="term" value="C:plasma membrane"/>
    <property type="evidence" value="ECO:0007669"/>
    <property type="project" value="UniProtKB-SubCell"/>
</dbReference>
<gene>
    <name evidence="10" type="ORF">DRI96_00385</name>
    <name evidence="9" type="ORF">ENG47_02985</name>
</gene>
<sequence length="291" mass="31365">MVQVKYSPSKFIVSKLKSICPRKGTEYFALIGFIIILSIILMAIFAPFIAPYNPIKKVGGILEEPNGRFILGTDGLGRDIFSRIIFGARTAISVTFLAVIISLSFGVLLGLLSGYIGGKFDSIFSLVMDAIYSFPGLILAIVLAAMLGPGILNTAIAIAVIYTPTYFRMVRGLVLSLKESLFVEAARAIGAKDRTIVFKYIFPNVISSVPIVLSLNAADAVLTLAALSFLGLGLPAPTPDWGFDLKAGHAYLASKIWWPSTFPGLMIVILTLGFSLLGEGINEILTPELRR</sequence>
<dbReference type="PANTHER" id="PTHR43386">
    <property type="entry name" value="OLIGOPEPTIDE TRANSPORT SYSTEM PERMEASE PROTEIN APPC"/>
    <property type="match status" value="1"/>
</dbReference>
<dbReference type="CDD" id="cd06261">
    <property type="entry name" value="TM_PBP2"/>
    <property type="match status" value="1"/>
</dbReference>
<feature type="transmembrane region" description="Helical" evidence="7">
    <location>
        <begin position="91"/>
        <end position="116"/>
    </location>
</feature>
<evidence type="ECO:0000259" key="8">
    <source>
        <dbReference type="PROSITE" id="PS50928"/>
    </source>
</evidence>
<keyword evidence="5 7" id="KW-1133">Transmembrane helix</keyword>
<dbReference type="Proteomes" id="UP000267654">
    <property type="component" value="Unassembled WGS sequence"/>
</dbReference>
<keyword evidence="3" id="KW-1003">Cell membrane</keyword>
<reference evidence="9" key="2">
    <citation type="journal article" date="2020" name="mSystems">
        <title>Genome- and Community-Level Interaction Insights into Carbon Utilization and Element Cycling Functions of Hydrothermarchaeota in Hydrothermal Sediment.</title>
        <authorList>
            <person name="Zhou Z."/>
            <person name="Liu Y."/>
            <person name="Xu W."/>
            <person name="Pan J."/>
            <person name="Luo Z.H."/>
            <person name="Li M."/>
        </authorList>
    </citation>
    <scope>NUCLEOTIDE SEQUENCE [LARGE SCALE GENOMIC DNA]</scope>
    <source>
        <strain evidence="9">HyVt-219</strain>
    </source>
</reference>
<accession>A0A662DH86</accession>